<proteinExistence type="predicted"/>
<evidence type="ECO:0000313" key="2">
    <source>
        <dbReference type="Proteomes" id="UP001057402"/>
    </source>
</evidence>
<accession>A0ACB9RI55</accession>
<dbReference type="EMBL" id="CM042883">
    <property type="protein sequence ID" value="KAI4377118.1"/>
    <property type="molecule type" value="Genomic_DNA"/>
</dbReference>
<keyword evidence="2" id="KW-1185">Reference proteome</keyword>
<organism evidence="1 2">
    <name type="scientific">Melastoma candidum</name>
    <dbReference type="NCBI Taxonomy" id="119954"/>
    <lineage>
        <taxon>Eukaryota</taxon>
        <taxon>Viridiplantae</taxon>
        <taxon>Streptophyta</taxon>
        <taxon>Embryophyta</taxon>
        <taxon>Tracheophyta</taxon>
        <taxon>Spermatophyta</taxon>
        <taxon>Magnoliopsida</taxon>
        <taxon>eudicotyledons</taxon>
        <taxon>Gunneridae</taxon>
        <taxon>Pentapetalae</taxon>
        <taxon>rosids</taxon>
        <taxon>malvids</taxon>
        <taxon>Myrtales</taxon>
        <taxon>Melastomataceae</taxon>
        <taxon>Melastomatoideae</taxon>
        <taxon>Melastomateae</taxon>
        <taxon>Melastoma</taxon>
    </lineage>
</organism>
<protein>
    <submittedName>
        <fullName evidence="1">Uncharacterized protein</fullName>
    </submittedName>
</protein>
<evidence type="ECO:0000313" key="1">
    <source>
        <dbReference type="EMBL" id="KAI4377118.1"/>
    </source>
</evidence>
<comment type="caution">
    <text evidence="1">The sequence shown here is derived from an EMBL/GenBank/DDBJ whole genome shotgun (WGS) entry which is preliminary data.</text>
</comment>
<sequence length="104" mass="12141">MHSQPHHNLLHQNQLVHPAGFLLQLTGNKKMCTGFPHLIGSTLRMSFLPPICKRKWFYIFLSFRAQDYSSFLFTLTHLVYFNSTKMGLSQNIVTWDYKIAPKVD</sequence>
<name>A0ACB9RI55_9MYRT</name>
<reference evidence="2" key="1">
    <citation type="journal article" date="2023" name="Front. Plant Sci.">
        <title>Chromosomal-level genome assembly of Melastoma candidum provides insights into trichome evolution.</title>
        <authorList>
            <person name="Zhong Y."/>
            <person name="Wu W."/>
            <person name="Sun C."/>
            <person name="Zou P."/>
            <person name="Liu Y."/>
            <person name="Dai S."/>
            <person name="Zhou R."/>
        </authorList>
    </citation>
    <scope>NUCLEOTIDE SEQUENCE [LARGE SCALE GENOMIC DNA]</scope>
</reference>
<dbReference type="Proteomes" id="UP001057402">
    <property type="component" value="Chromosome 4"/>
</dbReference>
<gene>
    <name evidence="1" type="ORF">MLD38_014802</name>
</gene>